<dbReference type="PhylomeDB" id="A0A1B0GE74"/>
<feature type="domain" description="Reelin" evidence="1">
    <location>
        <begin position="43"/>
        <end position="93"/>
    </location>
</feature>
<protein>
    <recommendedName>
        <fullName evidence="1">Reelin domain-containing protein</fullName>
    </recommendedName>
</protein>
<evidence type="ECO:0000259" key="1">
    <source>
        <dbReference type="Pfam" id="PF02014"/>
    </source>
</evidence>
<dbReference type="CDD" id="cd08544">
    <property type="entry name" value="Reeler"/>
    <property type="match status" value="1"/>
</dbReference>
<proteinExistence type="predicted"/>
<evidence type="ECO:0000313" key="2">
    <source>
        <dbReference type="EnsemblMetazoa" id="GMOY011598-PA"/>
    </source>
</evidence>
<evidence type="ECO:0000313" key="3">
    <source>
        <dbReference type="Proteomes" id="UP000092444"/>
    </source>
</evidence>
<reference evidence="2" key="1">
    <citation type="submission" date="2020-05" db="UniProtKB">
        <authorList>
            <consortium name="EnsemblMetazoa"/>
        </authorList>
    </citation>
    <scope>IDENTIFICATION</scope>
    <source>
        <strain evidence="2">Yale</strain>
    </source>
</reference>
<dbReference type="EnsemblMetazoa" id="GMOY011598-RA">
    <property type="protein sequence ID" value="GMOY011598-PA"/>
    <property type="gene ID" value="GMOY011598"/>
</dbReference>
<dbReference type="VEuPathDB" id="VectorBase:GMOY011598"/>
<organism evidence="2 3">
    <name type="scientific">Glossina morsitans morsitans</name>
    <name type="common">Savannah tsetse fly</name>
    <dbReference type="NCBI Taxonomy" id="37546"/>
    <lineage>
        <taxon>Eukaryota</taxon>
        <taxon>Metazoa</taxon>
        <taxon>Ecdysozoa</taxon>
        <taxon>Arthropoda</taxon>
        <taxon>Hexapoda</taxon>
        <taxon>Insecta</taxon>
        <taxon>Pterygota</taxon>
        <taxon>Neoptera</taxon>
        <taxon>Endopterygota</taxon>
        <taxon>Diptera</taxon>
        <taxon>Brachycera</taxon>
        <taxon>Muscomorpha</taxon>
        <taxon>Hippoboscoidea</taxon>
        <taxon>Glossinidae</taxon>
        <taxon>Glossina</taxon>
    </lineage>
</organism>
<dbReference type="Proteomes" id="UP000092444">
    <property type="component" value="Unassembled WGS sequence"/>
</dbReference>
<name>A0A1B0GE74_GLOMM</name>
<dbReference type="AlphaFoldDB" id="A0A1B0GE74"/>
<accession>A0A1B0GE74</accession>
<dbReference type="Pfam" id="PF02014">
    <property type="entry name" value="Reeler"/>
    <property type="match status" value="1"/>
</dbReference>
<dbReference type="InterPro" id="IPR002861">
    <property type="entry name" value="Reeler_dom"/>
</dbReference>
<dbReference type="EMBL" id="CCAG010012135">
    <property type="status" value="NOT_ANNOTATED_CDS"/>
    <property type="molecule type" value="Genomic_DNA"/>
</dbReference>
<sequence>MESKASQSCVNRHVPFCIVNRPFGCTSFWLFNWRPPKIRTNGLTSEHHVDPQTSPVPYTFSGGNTVKSGDKITVTVEGGDFLGFAGQAHDSKGEPIEDKDNPVTKVEFQGIAAAGYKGKVKFVGTVAKDGATFWVRKVLKEVDVE</sequence>
<keyword evidence="3" id="KW-1185">Reference proteome</keyword>